<proteinExistence type="predicted"/>
<dbReference type="EMBL" id="CAXIEN010000252">
    <property type="protein sequence ID" value="CAL1289610.1"/>
    <property type="molecule type" value="Genomic_DNA"/>
</dbReference>
<reference evidence="1 2" key="1">
    <citation type="submission" date="2024-04" db="EMBL/GenBank/DDBJ databases">
        <authorList>
            <person name="Rising A."/>
            <person name="Reimegard J."/>
            <person name="Sonavane S."/>
            <person name="Akerstrom W."/>
            <person name="Nylinder S."/>
            <person name="Hedman E."/>
            <person name="Kallberg Y."/>
        </authorList>
    </citation>
    <scope>NUCLEOTIDE SEQUENCE [LARGE SCALE GENOMIC DNA]</scope>
</reference>
<gene>
    <name evidence="1" type="ORF">LARSCL_LOCUS16026</name>
</gene>
<organism evidence="1 2">
    <name type="scientific">Larinioides sclopetarius</name>
    <dbReference type="NCBI Taxonomy" id="280406"/>
    <lineage>
        <taxon>Eukaryota</taxon>
        <taxon>Metazoa</taxon>
        <taxon>Ecdysozoa</taxon>
        <taxon>Arthropoda</taxon>
        <taxon>Chelicerata</taxon>
        <taxon>Arachnida</taxon>
        <taxon>Araneae</taxon>
        <taxon>Araneomorphae</taxon>
        <taxon>Entelegynae</taxon>
        <taxon>Araneoidea</taxon>
        <taxon>Araneidae</taxon>
        <taxon>Larinioides</taxon>
    </lineage>
</organism>
<comment type="caution">
    <text evidence="1">The sequence shown here is derived from an EMBL/GenBank/DDBJ whole genome shotgun (WGS) entry which is preliminary data.</text>
</comment>
<keyword evidence="2" id="KW-1185">Reference proteome</keyword>
<sequence length="39" mass="4482">MLVQSSMENDGFHENGYLIQNLIPMPADLFPTTTYSLHR</sequence>
<accession>A0AAV2B151</accession>
<evidence type="ECO:0000313" key="1">
    <source>
        <dbReference type="EMBL" id="CAL1289610.1"/>
    </source>
</evidence>
<dbReference type="AlphaFoldDB" id="A0AAV2B151"/>
<dbReference type="Proteomes" id="UP001497382">
    <property type="component" value="Unassembled WGS sequence"/>
</dbReference>
<protein>
    <submittedName>
        <fullName evidence="1">Uncharacterized protein</fullName>
    </submittedName>
</protein>
<name>A0AAV2B151_9ARAC</name>
<evidence type="ECO:0000313" key="2">
    <source>
        <dbReference type="Proteomes" id="UP001497382"/>
    </source>
</evidence>